<dbReference type="PATRIC" id="fig|36847.3.peg.980"/>
<evidence type="ECO:0000256" key="1">
    <source>
        <dbReference type="SAM" id="MobiDB-lite"/>
    </source>
</evidence>
<evidence type="ECO:0000313" key="2">
    <source>
        <dbReference type="EMBL" id="KXL53602.1"/>
    </source>
</evidence>
<protein>
    <submittedName>
        <fullName evidence="2">Uncharacterized protein</fullName>
    </submittedName>
</protein>
<feature type="compositionally biased region" description="Basic and acidic residues" evidence="1">
    <location>
        <begin position="53"/>
        <end position="63"/>
    </location>
</feature>
<proteinExistence type="predicted"/>
<dbReference type="Pfam" id="PF19598">
    <property type="entry name" value="DUF6103"/>
    <property type="match status" value="1"/>
</dbReference>
<feature type="compositionally biased region" description="Polar residues" evidence="1">
    <location>
        <begin position="74"/>
        <end position="84"/>
    </location>
</feature>
<dbReference type="RefSeq" id="WP_066084961.1">
    <property type="nucleotide sequence ID" value="NZ_LRVM01000002.1"/>
</dbReference>
<comment type="caution">
    <text evidence="2">The sequence shown here is derived from an EMBL/GenBank/DDBJ whole genome shotgun (WGS) entry which is preliminary data.</text>
</comment>
<evidence type="ECO:0000313" key="3">
    <source>
        <dbReference type="Proteomes" id="UP000070539"/>
    </source>
</evidence>
<dbReference type="EMBL" id="LRVM01000002">
    <property type="protein sequence ID" value="KXL53602.1"/>
    <property type="molecule type" value="Genomic_DNA"/>
</dbReference>
<dbReference type="STRING" id="36847.CLNEO_08280"/>
<reference evidence="2 3" key="1">
    <citation type="submission" date="2016-01" db="EMBL/GenBank/DDBJ databases">
        <title>Genome sequence of Clostridium neopropionicum X4, DSM-3847.</title>
        <authorList>
            <person name="Poehlein A."/>
            <person name="Beck M.H."/>
            <person name="Bengelsdorf F.R."/>
            <person name="Daniel R."/>
            <person name="Duerre P."/>
        </authorList>
    </citation>
    <scope>NUCLEOTIDE SEQUENCE [LARGE SCALE GENOMIC DNA]</scope>
    <source>
        <strain evidence="2 3">DSM-3847</strain>
    </source>
</reference>
<gene>
    <name evidence="2" type="ORF">CLNEO_08280</name>
</gene>
<sequence>MKKDTISVSLEAEKLRAIKKYMEKKEINVQDELAEQLQKLYEKYVPVNVREYIDEKNEEESRAKKPRKPAKNTGAATSTSTQQE</sequence>
<dbReference type="InterPro" id="IPR046085">
    <property type="entry name" value="DUF6103"/>
</dbReference>
<name>A0A136WGG0_9FIRM</name>
<organism evidence="2 3">
    <name type="scientific">Anaerotignum neopropionicum</name>
    <dbReference type="NCBI Taxonomy" id="36847"/>
    <lineage>
        <taxon>Bacteria</taxon>
        <taxon>Bacillati</taxon>
        <taxon>Bacillota</taxon>
        <taxon>Clostridia</taxon>
        <taxon>Lachnospirales</taxon>
        <taxon>Anaerotignaceae</taxon>
        <taxon>Anaerotignum</taxon>
    </lineage>
</organism>
<accession>A0A136WGG0</accession>
<keyword evidence="3" id="KW-1185">Reference proteome</keyword>
<dbReference type="AlphaFoldDB" id="A0A136WGG0"/>
<feature type="region of interest" description="Disordered" evidence="1">
    <location>
        <begin position="53"/>
        <end position="84"/>
    </location>
</feature>
<dbReference type="Proteomes" id="UP000070539">
    <property type="component" value="Unassembled WGS sequence"/>
</dbReference>
<dbReference type="OrthoDB" id="1708300at2"/>